<dbReference type="RefSeq" id="WP_088450944.1">
    <property type="nucleotide sequence ID" value="NZ_JACHXO010000004.1"/>
</dbReference>
<dbReference type="GO" id="GO:0006508">
    <property type="term" value="P:proteolysis"/>
    <property type="evidence" value="ECO:0007669"/>
    <property type="project" value="UniProtKB-KW"/>
</dbReference>
<proteinExistence type="predicted"/>
<dbReference type="PANTHER" id="PTHR48094:SF19">
    <property type="entry name" value="DJ-1_PFPI DOMAIN-CONTAINING PROTEIN"/>
    <property type="match status" value="1"/>
</dbReference>
<name>A0ABR6GTV4_9BURK</name>
<dbReference type="EMBL" id="JACHXO010000004">
    <property type="protein sequence ID" value="MBB3195132.1"/>
    <property type="molecule type" value="Genomic_DNA"/>
</dbReference>
<keyword evidence="2" id="KW-0378">Hydrolase</keyword>
<evidence type="ECO:0000313" key="3">
    <source>
        <dbReference type="Proteomes" id="UP000574369"/>
    </source>
</evidence>
<dbReference type="SUPFAM" id="SSF52317">
    <property type="entry name" value="Class I glutamine amidotransferase-like"/>
    <property type="match status" value="1"/>
</dbReference>
<feature type="domain" description="DJ-1/PfpI" evidence="1">
    <location>
        <begin position="7"/>
        <end position="176"/>
    </location>
</feature>
<dbReference type="InterPro" id="IPR029062">
    <property type="entry name" value="Class_I_gatase-like"/>
</dbReference>
<dbReference type="PANTHER" id="PTHR48094">
    <property type="entry name" value="PROTEIN/NUCLEIC ACID DEGLYCASE DJ-1-RELATED"/>
    <property type="match status" value="1"/>
</dbReference>
<dbReference type="Gene3D" id="3.40.50.880">
    <property type="match status" value="1"/>
</dbReference>
<organism evidence="2 3">
    <name type="scientific">Roseateles terrae</name>
    <dbReference type="NCBI Taxonomy" id="431060"/>
    <lineage>
        <taxon>Bacteria</taxon>
        <taxon>Pseudomonadati</taxon>
        <taxon>Pseudomonadota</taxon>
        <taxon>Betaproteobacteria</taxon>
        <taxon>Burkholderiales</taxon>
        <taxon>Sphaerotilaceae</taxon>
        <taxon>Roseateles</taxon>
    </lineage>
</organism>
<evidence type="ECO:0000259" key="1">
    <source>
        <dbReference type="Pfam" id="PF01965"/>
    </source>
</evidence>
<evidence type="ECO:0000313" key="2">
    <source>
        <dbReference type="EMBL" id="MBB3195132.1"/>
    </source>
</evidence>
<dbReference type="Proteomes" id="UP000574369">
    <property type="component" value="Unassembled WGS sequence"/>
</dbReference>
<protein>
    <submittedName>
        <fullName evidence="2">Intracellular protease/amidase</fullName>
    </submittedName>
</protein>
<accession>A0ABR6GTV4</accession>
<keyword evidence="2" id="KW-0645">Protease</keyword>
<sequence>MNAPDRTVHLYLFDGFADWEAAFATAGIQQPDFHQTPGRWQVKTVAAAGAGLVRSAGGLSVMPDLRLDSLFPQDSELLILPGGPGWDRGEHLNAANKAKDFLDQGRRVAAICGATAGLARVGALDQRRHTSNAASYLNGTGYAGGDHYVDEPVVLDQGLITAGGMAPIEFARAIFETLDIYNAETLDAWYQLYKTGKSAWYARMAQRAPEAPEA</sequence>
<keyword evidence="3" id="KW-1185">Reference proteome</keyword>
<comment type="caution">
    <text evidence="2">The sequence shown here is derived from an EMBL/GenBank/DDBJ whole genome shotgun (WGS) entry which is preliminary data.</text>
</comment>
<reference evidence="2 3" key="1">
    <citation type="submission" date="2020-08" db="EMBL/GenBank/DDBJ databases">
        <title>Genomic Encyclopedia of Type Strains, Phase III (KMG-III): the genomes of soil and plant-associated and newly described type strains.</title>
        <authorList>
            <person name="Whitman W."/>
        </authorList>
    </citation>
    <scope>NUCLEOTIDE SEQUENCE [LARGE SCALE GENOMIC DNA]</scope>
    <source>
        <strain evidence="2 3">CECT 7247</strain>
    </source>
</reference>
<dbReference type="InterPro" id="IPR050325">
    <property type="entry name" value="Prot/Nucl_acid_deglycase"/>
</dbReference>
<gene>
    <name evidence="2" type="ORF">FHS28_002535</name>
</gene>
<dbReference type="GO" id="GO:0008233">
    <property type="term" value="F:peptidase activity"/>
    <property type="evidence" value="ECO:0007669"/>
    <property type="project" value="UniProtKB-KW"/>
</dbReference>
<dbReference type="InterPro" id="IPR002818">
    <property type="entry name" value="DJ-1/PfpI"/>
</dbReference>
<dbReference type="Pfam" id="PF01965">
    <property type="entry name" value="DJ-1_PfpI"/>
    <property type="match status" value="1"/>
</dbReference>